<feature type="compositionally biased region" description="Low complexity" evidence="1">
    <location>
        <begin position="394"/>
        <end position="407"/>
    </location>
</feature>
<sequence length="718" mass="75850">MATMDVGSTSTASGFFSNRTGNNGYSNDEILSLLPAFSYSLPVQVLVTGINLSICFVILSHLLFTASYHYPLSKHNFILQFGGATFLIINLATELSIIFAHAQRQSRRYPFGFNYVAVQVPPNEDTWNFAQQFFFLLLRAITVLFVHLTHIQFLTLLFPSRLERRLILWMLGPLALIASGMQFGDFTSTDAQKTSDLLDTLQRISESTLTMLYTCALLIWGLAVNRGRAWRTDGGTAAFGTAACFLAVVNTSMAFLELRFDYLHWLPDLTWVVTASQSWLGYWWWVGAGMGIGEVEDRAARAMRKRKRAIRKQRREQSKQAAAAAAAAREKGSSSAASASGTAGGDSALGSLRRRLGFGAPGSQAGSGSGAAGTGITGAESNAGSANGSLPPVRTSRTTRTGRGASGDIATNAGDVELQEVIVDSSGGIRRGSASGAPRTGTSPPQPQHNAHFESALSVSGMTTGSGSSNPSSSPANFLTRGLRHLAEIQPAFVRARIDRLRREHAVAARRNAREQMDVVERIMGRNPQAGLYRAESRRGVVPTSTAAAGGRVSSSSSRLPAPVGLGAAASSRRHTRQSGSGGDGGGGGGNTGRISRPETGESEPPDPGKDTATRGDALNTSGSGSVLGPSRRRTTSGREGAAVEAGWTDVEEEDEGGDDDDDDGQGRRGGGDESAGVGIAGPSASASAEPGPAASDRARQWVSGAVRRMRLKEQDTY</sequence>
<feature type="transmembrane region" description="Helical" evidence="2">
    <location>
        <begin position="236"/>
        <end position="256"/>
    </location>
</feature>
<feature type="compositionally biased region" description="Acidic residues" evidence="1">
    <location>
        <begin position="650"/>
        <end position="664"/>
    </location>
</feature>
<evidence type="ECO:0000313" key="3">
    <source>
        <dbReference type="EMBL" id="KAE8271964.1"/>
    </source>
</evidence>
<feature type="transmembrane region" description="Helical" evidence="2">
    <location>
        <begin position="204"/>
        <end position="224"/>
    </location>
</feature>
<feature type="compositionally biased region" description="Low complexity" evidence="1">
    <location>
        <begin position="425"/>
        <end position="437"/>
    </location>
</feature>
<feature type="region of interest" description="Disordered" evidence="1">
    <location>
        <begin position="424"/>
        <end position="451"/>
    </location>
</feature>
<reference evidence="3" key="1">
    <citation type="submission" date="2016-04" db="EMBL/GenBank/DDBJ databases">
        <authorList>
            <person name="Nguyen H.D."/>
            <person name="Samba Siva P."/>
            <person name="Cullis J."/>
            <person name="Levesque C.A."/>
            <person name="Hambleton S."/>
        </authorList>
    </citation>
    <scope>NUCLEOTIDE SEQUENCE</scope>
    <source>
        <strain evidence="3">DAOMC 236422</strain>
    </source>
</reference>
<dbReference type="EMBL" id="LWDG02000007">
    <property type="protein sequence ID" value="KAE8271964.1"/>
    <property type="molecule type" value="Genomic_DNA"/>
</dbReference>
<feature type="region of interest" description="Disordered" evidence="1">
    <location>
        <begin position="534"/>
        <end position="701"/>
    </location>
</feature>
<reference evidence="3" key="2">
    <citation type="journal article" date="2019" name="IMA Fungus">
        <title>Genome sequencing and comparison of five Tilletia species to identify candidate genes for the detection of regulated species infecting wheat.</title>
        <authorList>
            <person name="Nguyen H.D.T."/>
            <person name="Sultana T."/>
            <person name="Kesanakurti P."/>
            <person name="Hambleton S."/>
        </authorList>
    </citation>
    <scope>NUCLEOTIDE SEQUENCE</scope>
    <source>
        <strain evidence="3">DAOMC 236422</strain>
    </source>
</reference>
<feature type="compositionally biased region" description="Low complexity" evidence="1">
    <location>
        <begin position="321"/>
        <end position="364"/>
    </location>
</feature>
<keyword evidence="2" id="KW-0812">Transmembrane</keyword>
<gene>
    <name evidence="3" type="ORF">A4X09_0g375</name>
</gene>
<protein>
    <submittedName>
        <fullName evidence="3">Uncharacterized protein</fullName>
    </submittedName>
</protein>
<feature type="compositionally biased region" description="Low complexity" evidence="1">
    <location>
        <begin position="675"/>
        <end position="696"/>
    </location>
</feature>
<organism evidence="3 4">
    <name type="scientific">Tilletia walkeri</name>
    <dbReference type="NCBI Taxonomy" id="117179"/>
    <lineage>
        <taxon>Eukaryota</taxon>
        <taxon>Fungi</taxon>
        <taxon>Dikarya</taxon>
        <taxon>Basidiomycota</taxon>
        <taxon>Ustilaginomycotina</taxon>
        <taxon>Exobasidiomycetes</taxon>
        <taxon>Tilletiales</taxon>
        <taxon>Tilletiaceae</taxon>
        <taxon>Tilletia</taxon>
    </lineage>
</organism>
<accession>A0A8X7T834</accession>
<name>A0A8X7T834_9BASI</name>
<feature type="region of interest" description="Disordered" evidence="1">
    <location>
        <begin position="306"/>
        <end position="412"/>
    </location>
</feature>
<feature type="transmembrane region" description="Helical" evidence="2">
    <location>
        <begin position="77"/>
        <end position="100"/>
    </location>
</feature>
<keyword evidence="2" id="KW-1133">Transmembrane helix</keyword>
<comment type="caution">
    <text evidence="3">The sequence shown here is derived from an EMBL/GenBank/DDBJ whole genome shotgun (WGS) entry which is preliminary data.</text>
</comment>
<feature type="transmembrane region" description="Helical" evidence="2">
    <location>
        <begin position="166"/>
        <end position="184"/>
    </location>
</feature>
<dbReference type="Proteomes" id="UP000078113">
    <property type="component" value="Unassembled WGS sequence"/>
</dbReference>
<feature type="compositionally biased region" description="Gly residues" evidence="1">
    <location>
        <begin position="580"/>
        <end position="592"/>
    </location>
</feature>
<evidence type="ECO:0000256" key="2">
    <source>
        <dbReference type="SAM" id="Phobius"/>
    </source>
</evidence>
<evidence type="ECO:0000313" key="4">
    <source>
        <dbReference type="Proteomes" id="UP000078113"/>
    </source>
</evidence>
<feature type="compositionally biased region" description="Low complexity" evidence="1">
    <location>
        <begin position="544"/>
        <end position="564"/>
    </location>
</feature>
<keyword evidence="4" id="KW-1185">Reference proteome</keyword>
<keyword evidence="2" id="KW-0472">Membrane</keyword>
<feature type="transmembrane region" description="Helical" evidence="2">
    <location>
        <begin position="133"/>
        <end position="154"/>
    </location>
</feature>
<proteinExistence type="predicted"/>
<feature type="compositionally biased region" description="Gly residues" evidence="1">
    <location>
        <begin position="365"/>
        <end position="376"/>
    </location>
</feature>
<feature type="transmembrane region" description="Helical" evidence="2">
    <location>
        <begin position="41"/>
        <end position="65"/>
    </location>
</feature>
<evidence type="ECO:0000256" key="1">
    <source>
        <dbReference type="SAM" id="MobiDB-lite"/>
    </source>
</evidence>
<dbReference type="AlphaFoldDB" id="A0A8X7T834"/>